<keyword evidence="2" id="KW-0411">Iron-sulfur</keyword>
<protein>
    <recommendedName>
        <fullName evidence="5">FAD-binding FR-type domain-containing protein</fullName>
    </recommendedName>
</protein>
<dbReference type="InterPro" id="IPR050415">
    <property type="entry name" value="MRET"/>
</dbReference>
<evidence type="ECO:0000256" key="1">
    <source>
        <dbReference type="ARBA" id="ARBA00001974"/>
    </source>
</evidence>
<dbReference type="KEGG" id="cvc:BKX93_17155"/>
<dbReference type="GeneID" id="68842936"/>
<dbReference type="RefSeq" id="WP_046156704.1">
    <property type="nucleotide sequence ID" value="NZ_CP017707.1"/>
</dbReference>
<dbReference type="InterPro" id="IPR017938">
    <property type="entry name" value="Riboflavin_synthase-like_b-brl"/>
</dbReference>
<dbReference type="PANTHER" id="PTHR47354">
    <property type="entry name" value="NADH OXIDOREDUCTASE HCR"/>
    <property type="match status" value="1"/>
</dbReference>
<dbReference type="Gene3D" id="3.40.50.80">
    <property type="entry name" value="Nucleotide-binding domain of ferredoxin-NADP reductase (FNR) module"/>
    <property type="match status" value="1"/>
</dbReference>
<sequence length="235" mass="25619">MLESSALKTPVLSRQRLDAATERVTLGLPSRHPDVRPGQAIQVQLADGRPFFSVAGLQPGASLELHVTRRRDSRSNPQLFAALDAGSLQISLPHGAIALTDDRRLPDILIASQSGYAQSRAMLDWMARRRPGHRCRLLWQASSGYLAAERPWLEKLAAAWAGLSLTLLPLDEHDALNEALAALPSPSTQGLAVVSGSSHFLDAARHALRRHRYTLLSDQNPAALPSIEQENALCR</sequence>
<dbReference type="EMBL" id="CP017707">
    <property type="protein sequence ID" value="AOZ51553.1"/>
    <property type="molecule type" value="Genomic_DNA"/>
</dbReference>
<dbReference type="AlphaFoldDB" id="A0A1D9LK24"/>
<dbReference type="GO" id="GO:0016491">
    <property type="term" value="F:oxidoreductase activity"/>
    <property type="evidence" value="ECO:0007669"/>
    <property type="project" value="TreeGrafter"/>
</dbReference>
<evidence type="ECO:0000256" key="2">
    <source>
        <dbReference type="ARBA" id="ARBA00022714"/>
    </source>
</evidence>
<name>A0A1D9LK24_9NEIS</name>
<keyword evidence="2" id="KW-0408">Iron</keyword>
<dbReference type="InterPro" id="IPR039261">
    <property type="entry name" value="FNR_nucleotide-bd"/>
</dbReference>
<evidence type="ECO:0008006" key="5">
    <source>
        <dbReference type="Google" id="ProtNLM"/>
    </source>
</evidence>
<dbReference type="SUPFAM" id="SSF63380">
    <property type="entry name" value="Riboflavin synthase domain-like"/>
    <property type="match status" value="1"/>
</dbReference>
<accession>A0A1D9LK24</accession>
<dbReference type="GO" id="GO:0051537">
    <property type="term" value="F:2 iron, 2 sulfur cluster binding"/>
    <property type="evidence" value="ECO:0007669"/>
    <property type="project" value="UniProtKB-KW"/>
</dbReference>
<comment type="cofactor">
    <cofactor evidence="1">
        <name>FAD</name>
        <dbReference type="ChEBI" id="CHEBI:57692"/>
    </cofactor>
</comment>
<keyword evidence="2" id="KW-0001">2Fe-2S</keyword>
<dbReference type="STRING" id="1108595.BKX93_17155"/>
<dbReference type="SUPFAM" id="SSF52343">
    <property type="entry name" value="Ferredoxin reductase-like, C-terminal NADP-linked domain"/>
    <property type="match status" value="1"/>
</dbReference>
<reference evidence="3 4" key="1">
    <citation type="submission" date="2016-10" db="EMBL/GenBank/DDBJ databases">
        <title>Chromobacterium muskegensis sp. nov., an insecticidal bacterium isolated from Sphagnum bogs.</title>
        <authorList>
            <person name="Sparks M.E."/>
            <person name="Blackburn M.B."/>
            <person name="Gundersen-Rindal D.E."/>
            <person name="Mitchell A."/>
            <person name="Farrar R."/>
            <person name="Kuhar D."/>
        </authorList>
    </citation>
    <scope>NUCLEOTIDE SEQUENCE [LARGE SCALE GENOMIC DNA]</scope>
    <source>
        <strain evidence="3 4">21-1</strain>
    </source>
</reference>
<dbReference type="PANTHER" id="PTHR47354:SF5">
    <property type="entry name" value="PROTEIN RFBI"/>
    <property type="match status" value="1"/>
</dbReference>
<evidence type="ECO:0000313" key="3">
    <source>
        <dbReference type="EMBL" id="AOZ51553.1"/>
    </source>
</evidence>
<proteinExistence type="predicted"/>
<gene>
    <name evidence="3" type="ORF">BKX93_17155</name>
</gene>
<dbReference type="Proteomes" id="UP000178776">
    <property type="component" value="Chromosome"/>
</dbReference>
<organism evidence="3 4">
    <name type="scientific">Chromobacterium vaccinii</name>
    <dbReference type="NCBI Taxonomy" id="1108595"/>
    <lineage>
        <taxon>Bacteria</taxon>
        <taxon>Pseudomonadati</taxon>
        <taxon>Pseudomonadota</taxon>
        <taxon>Betaproteobacteria</taxon>
        <taxon>Neisseriales</taxon>
        <taxon>Chromobacteriaceae</taxon>
        <taxon>Chromobacterium</taxon>
    </lineage>
</organism>
<keyword evidence="2" id="KW-0479">Metal-binding</keyword>
<evidence type="ECO:0000313" key="4">
    <source>
        <dbReference type="Proteomes" id="UP000178776"/>
    </source>
</evidence>